<feature type="region of interest" description="Disordered" evidence="2">
    <location>
        <begin position="421"/>
        <end position="520"/>
    </location>
</feature>
<feature type="region of interest" description="Disordered" evidence="2">
    <location>
        <begin position="240"/>
        <end position="260"/>
    </location>
</feature>
<dbReference type="Proteomes" id="UP000014071">
    <property type="component" value="Unassembled WGS sequence"/>
</dbReference>
<gene>
    <name evidence="3" type="ORF">PHSY_005248</name>
</gene>
<dbReference type="EMBL" id="DF238810">
    <property type="protein sequence ID" value="GAC97662.1"/>
    <property type="molecule type" value="Genomic_DNA"/>
</dbReference>
<dbReference type="RefSeq" id="XP_012191249.1">
    <property type="nucleotide sequence ID" value="XM_012335859.1"/>
</dbReference>
<evidence type="ECO:0000313" key="4">
    <source>
        <dbReference type="Proteomes" id="UP000014071"/>
    </source>
</evidence>
<keyword evidence="1 3" id="KW-0396">Initiation factor</keyword>
<dbReference type="PANTHER" id="PTHR11960:SF73">
    <property type="entry name" value="TRANSLATION INITIATION FACTOR 4E, PUTATIVE-RELATED"/>
    <property type="match status" value="1"/>
</dbReference>
<dbReference type="eggNOG" id="KOG1670">
    <property type="taxonomic scope" value="Eukaryota"/>
</dbReference>
<feature type="compositionally biased region" description="Low complexity" evidence="2">
    <location>
        <begin position="1"/>
        <end position="17"/>
    </location>
</feature>
<dbReference type="STRING" id="1305764.R9P8S5"/>
<dbReference type="OrthoDB" id="590761at2759"/>
<dbReference type="InterPro" id="IPR001040">
    <property type="entry name" value="TIF_eIF_4E"/>
</dbReference>
<keyword evidence="1" id="KW-0648">Protein biosynthesis</keyword>
<dbReference type="AlphaFoldDB" id="R9P8S5"/>
<reference evidence="4" key="1">
    <citation type="journal article" date="2013" name="Genome Announc.">
        <title>Draft genome sequence of the basidiomycetous yeast-like fungus Pseudozyma hubeiensis SY62, which produces an abundant amount of the biosurfactant mannosylerythritol lipids.</title>
        <authorList>
            <person name="Konishi M."/>
            <person name="Hatada Y."/>
            <person name="Horiuchi J."/>
        </authorList>
    </citation>
    <scope>NUCLEOTIDE SEQUENCE [LARGE SCALE GENOMIC DNA]</scope>
    <source>
        <strain evidence="4">SY62</strain>
    </source>
</reference>
<dbReference type="GeneID" id="24110528"/>
<organism evidence="3 4">
    <name type="scientific">Pseudozyma hubeiensis (strain SY62)</name>
    <name type="common">Yeast</name>
    <dbReference type="NCBI Taxonomy" id="1305764"/>
    <lineage>
        <taxon>Eukaryota</taxon>
        <taxon>Fungi</taxon>
        <taxon>Dikarya</taxon>
        <taxon>Basidiomycota</taxon>
        <taxon>Ustilaginomycotina</taxon>
        <taxon>Ustilaginomycetes</taxon>
        <taxon>Ustilaginales</taxon>
        <taxon>Ustilaginaceae</taxon>
        <taxon>Pseudozyma</taxon>
    </lineage>
</organism>
<feature type="compositionally biased region" description="Polar residues" evidence="2">
    <location>
        <begin position="80"/>
        <end position="91"/>
    </location>
</feature>
<comment type="similarity">
    <text evidence="1">Belongs to the eukaryotic initiation factor 4E family.</text>
</comment>
<feature type="compositionally biased region" description="Polar residues" evidence="2">
    <location>
        <begin position="139"/>
        <end position="151"/>
    </location>
</feature>
<feature type="compositionally biased region" description="Low complexity" evidence="2">
    <location>
        <begin position="486"/>
        <end position="501"/>
    </location>
</feature>
<feature type="compositionally biased region" description="Polar residues" evidence="2">
    <location>
        <begin position="423"/>
        <end position="436"/>
    </location>
</feature>
<sequence length="563" mass="60802">MMPSSSSAGSFGSPATTCGSIGRVRSPSKMPTLSDIAARLNRDRESSTLNGSSPMKQPRLELTGRITSSPKPAQLGERSNAINFESPSKTNVADDERRMLSHTSPSRVPSSGASSPIKRMLAKGLPSLEEIQDRMSRKGLTSGSRPSSPTKPLSFEDQVKSTEGVKPSTPTLAPQPSSVEQETPVMQAAKPALTISTKSPSSGATVKLNHPLPPSPAARPATHPLQHEWTLFFDTRSAAAPSTPTLAPPASPLVQPSTPTQSASSWEANLRCIGAYTTVEAFLSCFAKLRRPSQLERHSSYHCFKDGIKPMWEDARNANGGKWTLTFRQRHPALVDRSWLWLVLGLIGEEMDEGDEVCGAVCSVKPRGDRISLWVRDRSDVDKVNRIGKKLASLLEVENEPGVTLEFSAHSDRSEQKLEGLYSLQNPTQMVRTPTMGSVGDKPMLSPGVGTRSGTSPTSPQTRTFGRQSISPNPSSAAEPFARLNGQQQSSSCGGMFSSRSPAPPSPSTMAPPTSVAGGTLARRRRRFQLEKLDSEQEQQPSTYACKGRCEVEEHFAFQSHCN</sequence>
<dbReference type="Gene3D" id="3.30.760.10">
    <property type="entry name" value="RNA Cap, Translation Initiation Factor Eif4e"/>
    <property type="match status" value="1"/>
</dbReference>
<feature type="compositionally biased region" description="Polar residues" evidence="2">
    <location>
        <begin position="168"/>
        <end position="181"/>
    </location>
</feature>
<proteinExistence type="inferred from homology"/>
<evidence type="ECO:0000313" key="3">
    <source>
        <dbReference type="EMBL" id="GAC97662.1"/>
    </source>
</evidence>
<evidence type="ECO:0000256" key="1">
    <source>
        <dbReference type="RuleBase" id="RU004374"/>
    </source>
</evidence>
<keyword evidence="4" id="KW-1185">Reference proteome</keyword>
<feature type="compositionally biased region" description="Polar residues" evidence="2">
    <location>
        <begin position="452"/>
        <end position="476"/>
    </location>
</feature>
<accession>R9P8S5</accession>
<dbReference type="PANTHER" id="PTHR11960">
    <property type="entry name" value="EUKARYOTIC TRANSLATION INITIATION FACTOR 4E RELATED"/>
    <property type="match status" value="1"/>
</dbReference>
<dbReference type="GO" id="GO:0000340">
    <property type="term" value="F:RNA 7-methylguanosine cap binding"/>
    <property type="evidence" value="ECO:0007669"/>
    <property type="project" value="TreeGrafter"/>
</dbReference>
<feature type="compositionally biased region" description="Low complexity" evidence="2">
    <location>
        <begin position="104"/>
        <end position="116"/>
    </location>
</feature>
<dbReference type="GO" id="GO:0016281">
    <property type="term" value="C:eukaryotic translation initiation factor 4F complex"/>
    <property type="evidence" value="ECO:0007669"/>
    <property type="project" value="TreeGrafter"/>
</dbReference>
<dbReference type="HOGENOM" id="CLU_020592_0_0_1"/>
<keyword evidence="1" id="KW-0694">RNA-binding</keyword>
<feature type="region of interest" description="Disordered" evidence="2">
    <location>
        <begin position="1"/>
        <end position="184"/>
    </location>
</feature>
<dbReference type="SUPFAM" id="SSF55418">
    <property type="entry name" value="eIF4e-like"/>
    <property type="match status" value="1"/>
</dbReference>
<name>R9P8S5_PSEHS</name>
<protein>
    <submittedName>
        <fullName evidence="3">Eukaryotic translation initiation factor</fullName>
    </submittedName>
</protein>
<dbReference type="Pfam" id="PF01652">
    <property type="entry name" value="IF4E"/>
    <property type="match status" value="1"/>
</dbReference>
<evidence type="ECO:0000256" key="2">
    <source>
        <dbReference type="SAM" id="MobiDB-lite"/>
    </source>
</evidence>
<feature type="region of interest" description="Disordered" evidence="2">
    <location>
        <begin position="196"/>
        <end position="222"/>
    </location>
</feature>
<dbReference type="GO" id="GO:0003743">
    <property type="term" value="F:translation initiation factor activity"/>
    <property type="evidence" value="ECO:0007669"/>
    <property type="project" value="UniProtKB-KW"/>
</dbReference>
<dbReference type="InterPro" id="IPR023398">
    <property type="entry name" value="TIF_eIF4e-like"/>
</dbReference>